<dbReference type="InterPro" id="IPR052021">
    <property type="entry name" value="Type-I_RS_S_subunit"/>
</dbReference>
<evidence type="ECO:0000256" key="3">
    <source>
        <dbReference type="ARBA" id="ARBA00023125"/>
    </source>
</evidence>
<dbReference type="PANTHER" id="PTHR30408">
    <property type="entry name" value="TYPE-1 RESTRICTION ENZYME ECOKI SPECIFICITY PROTEIN"/>
    <property type="match status" value="1"/>
</dbReference>
<dbReference type="PANTHER" id="PTHR30408:SF12">
    <property type="entry name" value="TYPE I RESTRICTION ENZYME MJAVIII SPECIFICITY SUBUNIT"/>
    <property type="match status" value="1"/>
</dbReference>
<dbReference type="EMBL" id="CP043529">
    <property type="protein sequence ID" value="QEW38423.1"/>
    <property type="molecule type" value="Genomic_DNA"/>
</dbReference>
<keyword evidence="2" id="KW-0680">Restriction system</keyword>
<accession>A0A5P3AZA9</accession>
<proteinExistence type="inferred from homology"/>
<evidence type="ECO:0000256" key="2">
    <source>
        <dbReference type="ARBA" id="ARBA00022747"/>
    </source>
</evidence>
<organism evidence="5 6">
    <name type="scientific">Phocaeicola vulgatus</name>
    <name type="common">Bacteroides vulgatus</name>
    <dbReference type="NCBI Taxonomy" id="821"/>
    <lineage>
        <taxon>Bacteria</taxon>
        <taxon>Pseudomonadati</taxon>
        <taxon>Bacteroidota</taxon>
        <taxon>Bacteroidia</taxon>
        <taxon>Bacteroidales</taxon>
        <taxon>Bacteroidaceae</taxon>
        <taxon>Phocaeicola</taxon>
    </lineage>
</organism>
<evidence type="ECO:0000313" key="5">
    <source>
        <dbReference type="EMBL" id="QEW38423.1"/>
    </source>
</evidence>
<evidence type="ECO:0000313" key="6">
    <source>
        <dbReference type="Proteomes" id="UP000326091"/>
    </source>
</evidence>
<dbReference type="Proteomes" id="UP000326091">
    <property type="component" value="Chromosome"/>
</dbReference>
<dbReference type="RefSeq" id="WP_151061900.1">
    <property type="nucleotide sequence ID" value="NZ_CP043529.1"/>
</dbReference>
<keyword evidence="3" id="KW-0238">DNA-binding</keyword>
<reference evidence="5 6" key="1">
    <citation type="submission" date="2019-09" db="EMBL/GenBank/DDBJ databases">
        <title>Commensal-derived Metabolites Govern Vibrio cholerae Pathogenesis in Host.</title>
        <authorList>
            <person name="Yoon S.S."/>
            <person name="Yoon M.Y."/>
        </authorList>
    </citation>
    <scope>NUCLEOTIDE SEQUENCE [LARGE SCALE GENOMIC DNA]</scope>
    <source>
        <strain evidence="5 6">VIC01</strain>
    </source>
</reference>
<dbReference type="InterPro" id="IPR044946">
    <property type="entry name" value="Restrct_endonuc_typeI_TRD_sf"/>
</dbReference>
<name>A0A5P3AZA9_PHOVU</name>
<protein>
    <recommendedName>
        <fullName evidence="4">Type I restriction modification DNA specificity domain-containing protein</fullName>
    </recommendedName>
</protein>
<gene>
    <name evidence="5" type="ORF">VIC01_04063</name>
</gene>
<dbReference type="InterPro" id="IPR000055">
    <property type="entry name" value="Restrct_endonuc_typeI_TRD"/>
</dbReference>
<dbReference type="SUPFAM" id="SSF116734">
    <property type="entry name" value="DNA methylase specificity domain"/>
    <property type="match status" value="2"/>
</dbReference>
<dbReference type="AlphaFoldDB" id="A0A5P3AZA9"/>
<evidence type="ECO:0000259" key="4">
    <source>
        <dbReference type="Pfam" id="PF01420"/>
    </source>
</evidence>
<feature type="domain" description="Type I restriction modification DNA specificity" evidence="4">
    <location>
        <begin position="68"/>
        <end position="210"/>
    </location>
</feature>
<evidence type="ECO:0000256" key="1">
    <source>
        <dbReference type="ARBA" id="ARBA00010923"/>
    </source>
</evidence>
<sequence length="483" mass="55305">MKSIITTYKSVLNKNCLLSSSLHHEVDINNSNILLLKDLLERELKRSDLGKEVGSINYVNGSNFFFVKTKALQDYSFLPIFNSESTETVSPQSFQNQNLKKGDVILSKDSNIGEVIILDDDYPNYMLSGALYKLPLKETYKYYALAMIKHKYFREQLDKIVPKGATIRHAGTKFLDCMIPFPNNNCESIVSYITQLTKKVIDIEVEIKNKYKIISSIIEEELIKNSTCENSYKYPTYNCLMNLKRLDTGVYSKSFLYIDGLIKNYNNGYFFISADKLKSGNTPKVRQFDTFKNGDVRWVTPTNCSDYGYIENYESIKTTSKCNLTEDSSLFINRTSRGGKGEYVGISTFYDYKSYGNGYHNQGIYRVTGYSKDILIFITCFLNIPIMRKYCSGLSVGSKMKEIKSEQFLSIPIPKFNNQKLTDVVNLFYSGETSFSLKTLKNLDVKKTGLFQLDTARKALKSHINNIIDLIINDVPFDPEKEL</sequence>
<dbReference type="Gene3D" id="3.90.220.20">
    <property type="entry name" value="DNA methylase specificity domains"/>
    <property type="match status" value="2"/>
</dbReference>
<comment type="similarity">
    <text evidence="1">Belongs to the type-I restriction system S methylase family.</text>
</comment>
<dbReference type="Pfam" id="PF01420">
    <property type="entry name" value="Methylase_S"/>
    <property type="match status" value="1"/>
</dbReference>
<dbReference type="GO" id="GO:0003677">
    <property type="term" value="F:DNA binding"/>
    <property type="evidence" value="ECO:0007669"/>
    <property type="project" value="UniProtKB-KW"/>
</dbReference>
<dbReference type="GO" id="GO:0009307">
    <property type="term" value="P:DNA restriction-modification system"/>
    <property type="evidence" value="ECO:0007669"/>
    <property type="project" value="UniProtKB-KW"/>
</dbReference>